<dbReference type="InterPro" id="IPR018357">
    <property type="entry name" value="Hexapep_transf_CS"/>
</dbReference>
<evidence type="ECO:0000313" key="4">
    <source>
        <dbReference type="Proteomes" id="UP000824201"/>
    </source>
</evidence>
<dbReference type="Proteomes" id="UP000824201">
    <property type="component" value="Unassembled WGS sequence"/>
</dbReference>
<evidence type="ECO:0000256" key="2">
    <source>
        <dbReference type="ARBA" id="ARBA00022737"/>
    </source>
</evidence>
<protein>
    <recommendedName>
        <fullName evidence="5">Serine acetyltransferase</fullName>
    </recommendedName>
</protein>
<dbReference type="SUPFAM" id="SSF51161">
    <property type="entry name" value="Trimeric LpxA-like enzymes"/>
    <property type="match status" value="1"/>
</dbReference>
<dbReference type="AlphaFoldDB" id="A0A9D1JEC2"/>
<proteinExistence type="predicted"/>
<dbReference type="EMBL" id="DVHN01000135">
    <property type="protein sequence ID" value="HIR89371.1"/>
    <property type="molecule type" value="Genomic_DNA"/>
</dbReference>
<keyword evidence="2" id="KW-0677">Repeat</keyword>
<dbReference type="InterPro" id="IPR001451">
    <property type="entry name" value="Hexapep"/>
</dbReference>
<gene>
    <name evidence="3" type="ORF">IAC96_10500</name>
</gene>
<name>A0A9D1JEC2_9FIRM</name>
<dbReference type="Gene3D" id="2.160.10.10">
    <property type="entry name" value="Hexapeptide repeat proteins"/>
    <property type="match status" value="1"/>
</dbReference>
<evidence type="ECO:0008006" key="5">
    <source>
        <dbReference type="Google" id="ProtNLM"/>
    </source>
</evidence>
<accession>A0A9D1JEC2</accession>
<organism evidence="3 4">
    <name type="scientific">Candidatus Fimimorpha faecalis</name>
    <dbReference type="NCBI Taxonomy" id="2840824"/>
    <lineage>
        <taxon>Bacteria</taxon>
        <taxon>Bacillati</taxon>
        <taxon>Bacillota</taxon>
        <taxon>Clostridia</taxon>
        <taxon>Eubacteriales</taxon>
        <taxon>Candidatus Fimimorpha</taxon>
    </lineage>
</organism>
<keyword evidence="1" id="KW-0808">Transferase</keyword>
<evidence type="ECO:0000256" key="1">
    <source>
        <dbReference type="ARBA" id="ARBA00022679"/>
    </source>
</evidence>
<dbReference type="InterPro" id="IPR011004">
    <property type="entry name" value="Trimer_LpxA-like_sf"/>
</dbReference>
<dbReference type="GO" id="GO:0016740">
    <property type="term" value="F:transferase activity"/>
    <property type="evidence" value="ECO:0007669"/>
    <property type="project" value="UniProtKB-KW"/>
</dbReference>
<comment type="caution">
    <text evidence="3">The sequence shown here is derived from an EMBL/GenBank/DDBJ whole genome shotgun (WGS) entry which is preliminary data.</text>
</comment>
<reference evidence="3" key="1">
    <citation type="submission" date="2020-10" db="EMBL/GenBank/DDBJ databases">
        <authorList>
            <person name="Gilroy R."/>
        </authorList>
    </citation>
    <scope>NUCLEOTIDE SEQUENCE</scope>
    <source>
        <strain evidence="3">ChiW13-3771</strain>
    </source>
</reference>
<dbReference type="PANTHER" id="PTHR42811">
    <property type="entry name" value="SERINE ACETYLTRANSFERASE"/>
    <property type="match status" value="1"/>
</dbReference>
<dbReference type="PROSITE" id="PS00101">
    <property type="entry name" value="HEXAPEP_TRANSFERASES"/>
    <property type="match status" value="1"/>
</dbReference>
<sequence length="70" mass="7274">MQHSVTIGKLDTHDAPVIEENVFIGARAVILGNITIGKNSKIGAGAVVLTDVPPNCTAVGVPAKIIKRED</sequence>
<reference evidence="3" key="2">
    <citation type="journal article" date="2021" name="PeerJ">
        <title>Extensive microbial diversity within the chicken gut microbiome revealed by metagenomics and culture.</title>
        <authorList>
            <person name="Gilroy R."/>
            <person name="Ravi A."/>
            <person name="Getino M."/>
            <person name="Pursley I."/>
            <person name="Horton D.L."/>
            <person name="Alikhan N.F."/>
            <person name="Baker D."/>
            <person name="Gharbi K."/>
            <person name="Hall N."/>
            <person name="Watson M."/>
            <person name="Adriaenssens E.M."/>
            <person name="Foster-Nyarko E."/>
            <person name="Jarju S."/>
            <person name="Secka A."/>
            <person name="Antonio M."/>
            <person name="Oren A."/>
            <person name="Chaudhuri R.R."/>
            <person name="La Ragione R."/>
            <person name="Hildebrand F."/>
            <person name="Pallen M.J."/>
        </authorList>
    </citation>
    <scope>NUCLEOTIDE SEQUENCE</scope>
    <source>
        <strain evidence="3">ChiW13-3771</strain>
    </source>
</reference>
<evidence type="ECO:0000313" key="3">
    <source>
        <dbReference type="EMBL" id="HIR89371.1"/>
    </source>
</evidence>
<dbReference type="Pfam" id="PF00132">
    <property type="entry name" value="Hexapep"/>
    <property type="match status" value="1"/>
</dbReference>